<dbReference type="PANTHER" id="PTHR24421">
    <property type="entry name" value="NITRATE/NITRITE SENSOR PROTEIN NARX-RELATED"/>
    <property type="match status" value="1"/>
</dbReference>
<dbReference type="PANTHER" id="PTHR24421:SF10">
    <property type="entry name" value="NITRATE_NITRITE SENSOR PROTEIN NARQ"/>
    <property type="match status" value="1"/>
</dbReference>
<keyword evidence="12" id="KW-1185">Reference proteome</keyword>
<reference evidence="12" key="1">
    <citation type="journal article" date="2019" name="Int. J. Syst. Evol. Microbiol.">
        <title>The Global Catalogue of Microorganisms (GCM) 10K type strain sequencing project: providing services to taxonomists for standard genome sequencing and annotation.</title>
        <authorList>
            <consortium name="The Broad Institute Genomics Platform"/>
            <consortium name="The Broad Institute Genome Sequencing Center for Infectious Disease"/>
            <person name="Wu L."/>
            <person name="Ma J."/>
        </authorList>
    </citation>
    <scope>NUCLEOTIDE SEQUENCE [LARGE SCALE GENOMIC DNA]</scope>
    <source>
        <strain evidence="12">JCM 18514</strain>
    </source>
</reference>
<keyword evidence="6" id="KW-0418">Kinase</keyword>
<evidence type="ECO:0000256" key="1">
    <source>
        <dbReference type="ARBA" id="ARBA00000085"/>
    </source>
</evidence>
<dbReference type="InterPro" id="IPR011712">
    <property type="entry name" value="Sig_transdc_His_kin_sub3_dim/P"/>
</dbReference>
<name>A0ABP9SJB0_9MICC</name>
<feature type="transmembrane region" description="Helical" evidence="9">
    <location>
        <begin position="159"/>
        <end position="178"/>
    </location>
</feature>
<evidence type="ECO:0000256" key="8">
    <source>
        <dbReference type="ARBA" id="ARBA00023012"/>
    </source>
</evidence>
<evidence type="ECO:0000256" key="5">
    <source>
        <dbReference type="ARBA" id="ARBA00022741"/>
    </source>
</evidence>
<evidence type="ECO:0000313" key="12">
    <source>
        <dbReference type="Proteomes" id="UP001500200"/>
    </source>
</evidence>
<evidence type="ECO:0000256" key="3">
    <source>
        <dbReference type="ARBA" id="ARBA00022553"/>
    </source>
</evidence>
<gene>
    <name evidence="11" type="ORF">GCM10023346_26180</name>
</gene>
<dbReference type="EMBL" id="BAABKK010000015">
    <property type="protein sequence ID" value="GAA5195649.1"/>
    <property type="molecule type" value="Genomic_DNA"/>
</dbReference>
<keyword evidence="9" id="KW-0812">Transmembrane</keyword>
<feature type="transmembrane region" description="Helical" evidence="9">
    <location>
        <begin position="133"/>
        <end position="153"/>
    </location>
</feature>
<comment type="catalytic activity">
    <reaction evidence="1">
        <text>ATP + protein L-histidine = ADP + protein N-phospho-L-histidine.</text>
        <dbReference type="EC" id="2.7.13.3"/>
    </reaction>
</comment>
<comment type="caution">
    <text evidence="11">The sequence shown here is derived from an EMBL/GenBank/DDBJ whole genome shotgun (WGS) entry which is preliminary data.</text>
</comment>
<feature type="transmembrane region" description="Helical" evidence="9">
    <location>
        <begin position="48"/>
        <end position="68"/>
    </location>
</feature>
<keyword evidence="7" id="KW-0067">ATP-binding</keyword>
<keyword evidence="9" id="KW-0472">Membrane</keyword>
<evidence type="ECO:0000256" key="6">
    <source>
        <dbReference type="ARBA" id="ARBA00022777"/>
    </source>
</evidence>
<dbReference type="InterPro" id="IPR036890">
    <property type="entry name" value="HATPase_C_sf"/>
</dbReference>
<dbReference type="SUPFAM" id="SSF55874">
    <property type="entry name" value="ATPase domain of HSP90 chaperone/DNA topoisomerase II/histidine kinase"/>
    <property type="match status" value="1"/>
</dbReference>
<protein>
    <recommendedName>
        <fullName evidence="2">histidine kinase</fullName>
        <ecNumber evidence="2">2.7.13.3</ecNumber>
    </recommendedName>
</protein>
<dbReference type="InterPro" id="IPR050482">
    <property type="entry name" value="Sensor_HK_TwoCompSys"/>
</dbReference>
<dbReference type="CDD" id="cd16917">
    <property type="entry name" value="HATPase_UhpB-NarQ-NarX-like"/>
    <property type="match status" value="1"/>
</dbReference>
<feature type="transmembrane region" description="Helical" evidence="9">
    <location>
        <begin position="75"/>
        <end position="92"/>
    </location>
</feature>
<evidence type="ECO:0000256" key="2">
    <source>
        <dbReference type="ARBA" id="ARBA00012438"/>
    </source>
</evidence>
<dbReference type="Gene3D" id="3.30.565.10">
    <property type="entry name" value="Histidine kinase-like ATPase, C-terminal domain"/>
    <property type="match status" value="1"/>
</dbReference>
<sequence>MCLSVRALHLDNWGMKRSAPAEATRKPHGSAGWRGFWAYTALPAGARLALAAVVAVGLLVDGVLALLARTPMPTATVYVGALIAIGAFAWRPPIAATVLAACGLVAILLGAGGTYSLALAVSVGLVTSTCGRWLSVSYCVITVGWGMAAAGVGQGLAQGGGIGSVAVGLASGLIGWAFRGGRVREHRLAADIDRLKRESAAAVQMERDRIADELHNIIAHDITTVVMQARALELVDDPVARETSRRAITDAATQALTDIRRMLRLVQGTDETVGESGAGAVSLAATLESLRLGLGSMGASVELSFPGSEMSISNSIETTLVHIAREAATNVMRHARESPSIRLAVTSDRECITLQVWNAPSGGRRDETAEATGYGLKRMNDRVMLLGGTFKAGGDETGWTVTATLPRL</sequence>
<organism evidence="11 12">
    <name type="scientific">Arthrobacter gyeryongensis</name>
    <dbReference type="NCBI Taxonomy" id="1650592"/>
    <lineage>
        <taxon>Bacteria</taxon>
        <taxon>Bacillati</taxon>
        <taxon>Actinomycetota</taxon>
        <taxon>Actinomycetes</taxon>
        <taxon>Micrococcales</taxon>
        <taxon>Micrococcaceae</taxon>
        <taxon>Arthrobacter</taxon>
    </lineage>
</organism>
<feature type="transmembrane region" description="Helical" evidence="9">
    <location>
        <begin position="98"/>
        <end position="121"/>
    </location>
</feature>
<keyword evidence="4" id="KW-0808">Transferase</keyword>
<dbReference type="EC" id="2.7.13.3" evidence="2"/>
<evidence type="ECO:0000256" key="9">
    <source>
        <dbReference type="SAM" id="Phobius"/>
    </source>
</evidence>
<keyword evidence="5" id="KW-0547">Nucleotide-binding</keyword>
<proteinExistence type="predicted"/>
<evidence type="ECO:0000256" key="7">
    <source>
        <dbReference type="ARBA" id="ARBA00022840"/>
    </source>
</evidence>
<evidence type="ECO:0000256" key="4">
    <source>
        <dbReference type="ARBA" id="ARBA00022679"/>
    </source>
</evidence>
<dbReference type="Proteomes" id="UP001500200">
    <property type="component" value="Unassembled WGS sequence"/>
</dbReference>
<keyword evidence="9" id="KW-1133">Transmembrane helix</keyword>
<dbReference type="Pfam" id="PF07730">
    <property type="entry name" value="HisKA_3"/>
    <property type="match status" value="1"/>
</dbReference>
<dbReference type="Gene3D" id="1.20.5.1930">
    <property type="match status" value="1"/>
</dbReference>
<keyword evidence="3" id="KW-0597">Phosphoprotein</keyword>
<evidence type="ECO:0000259" key="10">
    <source>
        <dbReference type="Pfam" id="PF07730"/>
    </source>
</evidence>
<accession>A0ABP9SJB0</accession>
<feature type="domain" description="Signal transduction histidine kinase subgroup 3 dimerisation and phosphoacceptor" evidence="10">
    <location>
        <begin position="206"/>
        <end position="267"/>
    </location>
</feature>
<keyword evidence="8" id="KW-0902">Two-component regulatory system</keyword>
<evidence type="ECO:0000313" key="11">
    <source>
        <dbReference type="EMBL" id="GAA5195649.1"/>
    </source>
</evidence>